<reference evidence="2 3" key="1">
    <citation type="submission" date="2016-04" db="EMBL/GenBank/DDBJ databases">
        <authorList>
            <person name="Evans L.H."/>
            <person name="Alamgir A."/>
            <person name="Owens N."/>
            <person name="Weber N.D."/>
            <person name="Virtaneva K."/>
            <person name="Barbian K."/>
            <person name="Babar A."/>
            <person name="Rosenke K."/>
        </authorList>
    </citation>
    <scope>NUCLEOTIDE SEQUENCE [LARGE SCALE GENOMIC DNA]</scope>
    <source>
        <strain evidence="2">NIES-2108</strain>
    </source>
</reference>
<dbReference type="AlphaFoldDB" id="A0A367RQU7"/>
<evidence type="ECO:0000313" key="2">
    <source>
        <dbReference type="EMBL" id="RCJ37702.1"/>
    </source>
</evidence>
<sequence>MKKISDLFFRTGRKRTLSRALFFGAIATVGVISNAFSLSSKADAQTPPPPIVNNTEIDSYAQAVLAMEPARQNAFEEIKKLMGNGEIPNIVCNDSNSINGLPRKAQDIAVNYCNHAQKIVEDNGLKFEQFNKITIELQNNTILKRQVYNTLLRLQQPPEPR</sequence>
<feature type="domain" description="DUF4168" evidence="1">
    <location>
        <begin position="54"/>
        <end position="147"/>
    </location>
</feature>
<evidence type="ECO:0000259" key="1">
    <source>
        <dbReference type="Pfam" id="PF13767"/>
    </source>
</evidence>
<evidence type="ECO:0000313" key="3">
    <source>
        <dbReference type="Proteomes" id="UP000252085"/>
    </source>
</evidence>
<accession>A0A367RQU7</accession>
<dbReference type="EMBL" id="LXQE01000136">
    <property type="protein sequence ID" value="RCJ37702.1"/>
    <property type="molecule type" value="Genomic_DNA"/>
</dbReference>
<organism evidence="2 3">
    <name type="scientific">Nostoc punctiforme NIES-2108</name>
    <dbReference type="NCBI Taxonomy" id="1356359"/>
    <lineage>
        <taxon>Bacteria</taxon>
        <taxon>Bacillati</taxon>
        <taxon>Cyanobacteriota</taxon>
        <taxon>Cyanophyceae</taxon>
        <taxon>Nostocales</taxon>
        <taxon>Nostocaceae</taxon>
        <taxon>Nostoc</taxon>
    </lineage>
</organism>
<proteinExistence type="predicted"/>
<dbReference type="Proteomes" id="UP000252085">
    <property type="component" value="Unassembled WGS sequence"/>
</dbReference>
<name>A0A367RQU7_NOSPU</name>
<dbReference type="Pfam" id="PF13767">
    <property type="entry name" value="DUF4168"/>
    <property type="match status" value="1"/>
</dbReference>
<gene>
    <name evidence="2" type="ORF">A6769_12460</name>
</gene>
<comment type="caution">
    <text evidence="2">The sequence shown here is derived from an EMBL/GenBank/DDBJ whole genome shotgun (WGS) entry which is preliminary data.</text>
</comment>
<dbReference type="InterPro" id="IPR025433">
    <property type="entry name" value="DUF4168"/>
</dbReference>
<protein>
    <recommendedName>
        <fullName evidence="1">DUF4168 domain-containing protein</fullName>
    </recommendedName>
</protein>